<name>A0A0G1EJ72_9BACT</name>
<reference evidence="1 2" key="1">
    <citation type="journal article" date="2015" name="Nature">
        <title>rRNA introns, odd ribosomes, and small enigmatic genomes across a large radiation of phyla.</title>
        <authorList>
            <person name="Brown C.T."/>
            <person name="Hug L.A."/>
            <person name="Thomas B.C."/>
            <person name="Sharon I."/>
            <person name="Castelle C.J."/>
            <person name="Singh A."/>
            <person name="Wilkins M.J."/>
            <person name="Williams K.H."/>
            <person name="Banfield J.F."/>
        </authorList>
    </citation>
    <scope>NUCLEOTIDE SEQUENCE [LARGE SCALE GENOMIC DNA]</scope>
</reference>
<gene>
    <name evidence="1" type="ORF">UV58_C0001G0008</name>
</gene>
<dbReference type="AlphaFoldDB" id="A0A0G1EJ72"/>
<organism evidence="1 2">
    <name type="scientific">Candidatus Wolfebacteria bacterium GW2011_GWC1_43_10</name>
    <dbReference type="NCBI Taxonomy" id="1619011"/>
    <lineage>
        <taxon>Bacteria</taxon>
        <taxon>Candidatus Wolfeibacteriota</taxon>
    </lineage>
</organism>
<dbReference type="Proteomes" id="UP000034810">
    <property type="component" value="Unassembled WGS sequence"/>
</dbReference>
<sequence length="119" mass="13757">MGIGSLGGNKFPEHKFEAPTIYRKYLKGELEEITVGEGRRLVDLLIERISKGDKRVEEQLRFVCDLFVHNRDEAYKEIGKVEEKNNPDLERILVALGKIFAGEDPDEEERRELLKIIES</sequence>
<comment type="caution">
    <text evidence="1">The sequence shown here is derived from an EMBL/GenBank/DDBJ whole genome shotgun (WGS) entry which is preliminary data.</text>
</comment>
<protein>
    <submittedName>
        <fullName evidence="1">Uncharacterized protein</fullName>
    </submittedName>
</protein>
<evidence type="ECO:0000313" key="1">
    <source>
        <dbReference type="EMBL" id="KKS83081.1"/>
    </source>
</evidence>
<evidence type="ECO:0000313" key="2">
    <source>
        <dbReference type="Proteomes" id="UP000034810"/>
    </source>
</evidence>
<dbReference type="EMBL" id="LCFA01000001">
    <property type="protein sequence ID" value="KKS83081.1"/>
    <property type="molecule type" value="Genomic_DNA"/>
</dbReference>
<proteinExistence type="predicted"/>
<accession>A0A0G1EJ72</accession>